<evidence type="ECO:0000256" key="1">
    <source>
        <dbReference type="SAM" id="MobiDB-lite"/>
    </source>
</evidence>
<keyword evidence="2" id="KW-0812">Transmembrane</keyword>
<feature type="region of interest" description="Disordered" evidence="1">
    <location>
        <begin position="76"/>
        <end position="107"/>
    </location>
</feature>
<dbReference type="AlphaFoldDB" id="A0A1C6RXD9"/>
<organism evidence="3 4">
    <name type="scientific">Micromonospora inyonensis</name>
    <dbReference type="NCBI Taxonomy" id="47866"/>
    <lineage>
        <taxon>Bacteria</taxon>
        <taxon>Bacillati</taxon>
        <taxon>Actinomycetota</taxon>
        <taxon>Actinomycetes</taxon>
        <taxon>Micromonosporales</taxon>
        <taxon>Micromonosporaceae</taxon>
        <taxon>Micromonospora</taxon>
    </lineage>
</organism>
<name>A0A1C6RXD9_9ACTN</name>
<reference evidence="4" key="1">
    <citation type="submission" date="2016-06" db="EMBL/GenBank/DDBJ databases">
        <authorList>
            <person name="Varghese N."/>
        </authorList>
    </citation>
    <scope>NUCLEOTIDE SEQUENCE [LARGE SCALE GENOMIC DNA]</scope>
    <source>
        <strain evidence="4">DSM 46123</strain>
    </source>
</reference>
<accession>A0A1C6RXD9</accession>
<feature type="transmembrane region" description="Helical" evidence="2">
    <location>
        <begin position="12"/>
        <end position="33"/>
    </location>
</feature>
<proteinExistence type="predicted"/>
<keyword evidence="4" id="KW-1185">Reference proteome</keyword>
<evidence type="ECO:0000313" key="3">
    <source>
        <dbReference type="EMBL" id="SCL21873.1"/>
    </source>
</evidence>
<evidence type="ECO:0000256" key="2">
    <source>
        <dbReference type="SAM" id="Phobius"/>
    </source>
</evidence>
<gene>
    <name evidence="3" type="ORF">GA0074694_3175</name>
</gene>
<keyword evidence="2" id="KW-1133">Transmembrane helix</keyword>
<feature type="transmembrane region" description="Helical" evidence="2">
    <location>
        <begin position="166"/>
        <end position="184"/>
    </location>
</feature>
<dbReference type="STRING" id="47866.GA0074694_3175"/>
<evidence type="ECO:0000313" key="4">
    <source>
        <dbReference type="Proteomes" id="UP000198906"/>
    </source>
</evidence>
<protein>
    <submittedName>
        <fullName evidence="3">Uncharacterized protein</fullName>
    </submittedName>
</protein>
<keyword evidence="2" id="KW-0472">Membrane</keyword>
<dbReference type="EMBL" id="FMHU01000002">
    <property type="protein sequence ID" value="SCL21873.1"/>
    <property type="molecule type" value="Genomic_DNA"/>
</dbReference>
<sequence length="193" mass="19285">MRGHGPGRAVSTALVMITLVGIIVLAAAAPALAGENVFVEVRPSTIQAGSRVDIRAGCDRNNDRQAEVTSDAFGRVVLRPHDDRSGGDGRSGTGPDRNGDRADSGFLTGAVTVPASTAPGDYPVELRCPNGNRASTVLTVLNMTQPSKGPATGGGGTAGGRGSGSLLLVGGLVTAAVVAGLGLFGSRRRPGSS</sequence>
<dbReference type="Proteomes" id="UP000198906">
    <property type="component" value="Unassembled WGS sequence"/>
</dbReference>